<organism evidence="3">
    <name type="scientific">Arabidopsis lyrata subsp. lyrata</name>
    <name type="common">Lyre-leaved rock-cress</name>
    <dbReference type="NCBI Taxonomy" id="81972"/>
    <lineage>
        <taxon>Eukaryota</taxon>
        <taxon>Viridiplantae</taxon>
        <taxon>Streptophyta</taxon>
        <taxon>Embryophyta</taxon>
        <taxon>Tracheophyta</taxon>
        <taxon>Spermatophyta</taxon>
        <taxon>Magnoliopsida</taxon>
        <taxon>eudicotyledons</taxon>
        <taxon>Gunneridae</taxon>
        <taxon>Pentapetalae</taxon>
        <taxon>rosids</taxon>
        <taxon>malvids</taxon>
        <taxon>Brassicales</taxon>
        <taxon>Brassicaceae</taxon>
        <taxon>Camelineae</taxon>
        <taxon>Arabidopsis</taxon>
    </lineage>
</organism>
<evidence type="ECO:0008006" key="4">
    <source>
        <dbReference type="Google" id="ProtNLM"/>
    </source>
</evidence>
<accession>D7LIF0</accession>
<dbReference type="PANTHER" id="PTHR37212">
    <property type="entry name" value="ACTIN PROTEIN 2/3 COMPLEX SUBUNIT-LIKE PROTEIN"/>
    <property type="match status" value="1"/>
</dbReference>
<feature type="region of interest" description="Disordered" evidence="1">
    <location>
        <begin position="1"/>
        <end position="21"/>
    </location>
</feature>
<feature type="compositionally biased region" description="Acidic residues" evidence="1">
    <location>
        <begin position="1"/>
        <end position="13"/>
    </location>
</feature>
<dbReference type="HOGENOM" id="CLU_052433_0_0_1"/>
<dbReference type="EMBL" id="GL348716">
    <property type="protein sequence ID" value="EFH57209.1"/>
    <property type="molecule type" value="Genomic_DNA"/>
</dbReference>
<reference evidence="3" key="1">
    <citation type="journal article" date="2011" name="Nat. Genet.">
        <title>The Arabidopsis lyrata genome sequence and the basis of rapid genome size change.</title>
        <authorList>
            <person name="Hu T.T."/>
            <person name="Pattyn P."/>
            <person name="Bakker E.G."/>
            <person name="Cao J."/>
            <person name="Cheng J.-F."/>
            <person name="Clark R.M."/>
            <person name="Fahlgren N."/>
            <person name="Fawcett J.A."/>
            <person name="Grimwood J."/>
            <person name="Gundlach H."/>
            <person name="Haberer G."/>
            <person name="Hollister J.D."/>
            <person name="Ossowski S."/>
            <person name="Ottilar R.P."/>
            <person name="Salamov A.A."/>
            <person name="Schneeberger K."/>
            <person name="Spannagl M."/>
            <person name="Wang X."/>
            <person name="Yang L."/>
            <person name="Nasrallah M.E."/>
            <person name="Bergelson J."/>
            <person name="Carrington J.C."/>
            <person name="Gaut B.S."/>
            <person name="Schmutz J."/>
            <person name="Mayer K.F.X."/>
            <person name="Van de Peer Y."/>
            <person name="Grigoriev I.V."/>
            <person name="Nordborg M."/>
            <person name="Weigel D."/>
            <person name="Guo Y.-L."/>
        </authorList>
    </citation>
    <scope>NUCLEOTIDE SEQUENCE [LARGE SCALE GENOMIC DNA]</scope>
    <source>
        <strain evidence="3">cv. MN47</strain>
    </source>
</reference>
<dbReference type="Gramene" id="fgenesh2_kg.4__756__AT2G28130.1">
    <property type="protein sequence ID" value="fgenesh2_kg.4__756__AT2G28130.1"/>
    <property type="gene ID" value="fgenesh2_kg.4__756__AT2G28130.1"/>
</dbReference>
<dbReference type="eggNOG" id="ENOG502QQNM">
    <property type="taxonomic scope" value="Eukaryota"/>
</dbReference>
<protein>
    <recommendedName>
        <fullName evidence="4">Coiled-coil SMC6 And NSE5 INteracting (CANIN) domain-containing protein</fullName>
    </recommendedName>
</protein>
<evidence type="ECO:0000313" key="3">
    <source>
        <dbReference type="Proteomes" id="UP000008694"/>
    </source>
</evidence>
<sequence>MDLDGPLDFENEDPLVNPPPTIEKRKKVIGLDDLLSDFYKEKSKVIDKVNKKRKVSKVYHSDDDEQGQVDLLSQCVDECQNQMNEIAGEEENQDWGLSLFGDQKIPIPSPHVDLDSCCLLKEFMSNQLNLVVDLTVDEGTTFLEGLLVNGWLTRLILTCARVEKFICKWTLNILLYSSKEDLRSSACDFWCSILLSQNKVNGAPVEIYWLPNYQELKEALESYGFRISLSQDVELADADSDSQGPPQNIRAWLTLVTTCCQIRCKNPIFSTSQVEEIAEILVLLLLDRGLLGLSLLLQECLISVIGSFKEEEWVSSCKEIANSLASRVPQDMNCLRVVESVSGVDARSKHLRSSIAHQMLVVLLDHKDSDENLLSSLMSINVKEKSCNLFKTYISVVLAENWLFSSTLVEEKPVLRDMWAVFLRNCSCQINSTDLRSYASKVRTKAAYLLQGCSSN</sequence>
<dbReference type="GO" id="GO:0006281">
    <property type="term" value="P:DNA repair"/>
    <property type="evidence" value="ECO:0007669"/>
    <property type="project" value="EnsemblPlants"/>
</dbReference>
<dbReference type="Proteomes" id="UP000008694">
    <property type="component" value="Unassembled WGS sequence"/>
</dbReference>
<proteinExistence type="predicted"/>
<evidence type="ECO:0000313" key="2">
    <source>
        <dbReference type="EMBL" id="EFH57209.1"/>
    </source>
</evidence>
<dbReference type="STRING" id="81972.D7LIF0"/>
<evidence type="ECO:0000256" key="1">
    <source>
        <dbReference type="SAM" id="MobiDB-lite"/>
    </source>
</evidence>
<gene>
    <name evidence="2" type="ORF">ARALYDRAFT_481696</name>
</gene>
<name>D7LIF0_ARALL</name>
<dbReference type="OrthoDB" id="674980at2759"/>
<keyword evidence="3" id="KW-1185">Reference proteome</keyword>
<dbReference type="PANTHER" id="PTHR37212:SF2">
    <property type="entry name" value="ACTIN PROTEIN 2_3 COMPLEX SUBUNIT-LIKE PROTEIN"/>
    <property type="match status" value="1"/>
</dbReference>
<dbReference type="GO" id="GO:0005634">
    <property type="term" value="C:nucleus"/>
    <property type="evidence" value="ECO:0007669"/>
    <property type="project" value="EnsemblPlants"/>
</dbReference>
<dbReference type="AlphaFoldDB" id="D7LIF0"/>